<feature type="region of interest" description="Disordered" evidence="5">
    <location>
        <begin position="562"/>
        <end position="587"/>
    </location>
</feature>
<evidence type="ECO:0000256" key="4">
    <source>
        <dbReference type="SAM" id="Coils"/>
    </source>
</evidence>
<dbReference type="PANTHER" id="PTHR32089">
    <property type="entry name" value="METHYL-ACCEPTING CHEMOTAXIS PROTEIN MCPB"/>
    <property type="match status" value="1"/>
</dbReference>
<dbReference type="InterPro" id="IPR004090">
    <property type="entry name" value="Chemotax_Me-accpt_rcpt"/>
</dbReference>
<dbReference type="PANTHER" id="PTHR32089:SF112">
    <property type="entry name" value="LYSOZYME-LIKE PROTEIN-RELATED"/>
    <property type="match status" value="1"/>
</dbReference>
<name>A0A858R964_9PROT</name>
<evidence type="ECO:0000313" key="10">
    <source>
        <dbReference type="Proteomes" id="UP000501891"/>
    </source>
</evidence>
<evidence type="ECO:0000256" key="3">
    <source>
        <dbReference type="PROSITE-ProRule" id="PRU00284"/>
    </source>
</evidence>
<proteinExistence type="inferred from homology"/>
<evidence type="ECO:0000259" key="8">
    <source>
        <dbReference type="PROSITE" id="PS50885"/>
    </source>
</evidence>
<keyword evidence="4" id="KW-0175">Coiled coil</keyword>
<sequence length="587" mass="61198">MQAFKNLPIVQKLLIPLVLMGGLTVGTSLYALSQMRTVGDEYQGLIAEEVTATQAILRANEAVSTIGRTAYLMLAESDSFILEGLKDEIGVTAEGLTKQLATVEQLVPEFKNDLDSARGDFTELLAIIEKARQLAMAGKGQEAGRELVDVADPKMTDGLDKLAGLTRELEKRTAEENAAAASLYDDALRVTLTVGLTGTALFLALALWLTHVGVSRPLKRLVRSMTALADGNLDVAVTGGERKDEIGANARALAVFQQNMRDADRMRSEQEAMKAQAEADKRAALRRLADEFEASMDEVVRSVAQAAERMRGTAQGLTGVAEHTNRQSAAVASSAEQAAQNVNTVAAAAEELSASIHEIARRVAESSRIATEAVNEAARSNQTVTGLVEAASRIGEIVRLINDIASQTNLLALNATIEAARAGEAGRGFAVVAQEVKALATQTAKATEEIGGQIGEMQAAAGSAAEAIRGVGGTIGRINEIVTTIAAAVEQQGAATSEIAQSVAQAAAGTNDVSGTIGDVTRAAAETGTMAGDVLAAANELVEESGVLRNQVEGFVARVRAGDARVPSPWGEGASRSEAGEGGGRKD</sequence>
<dbReference type="EMBL" id="CP051775">
    <property type="protein sequence ID" value="QJE73954.1"/>
    <property type="molecule type" value="Genomic_DNA"/>
</dbReference>
<keyword evidence="10" id="KW-1185">Reference proteome</keyword>
<keyword evidence="6" id="KW-1133">Transmembrane helix</keyword>
<dbReference type="CDD" id="cd06225">
    <property type="entry name" value="HAMP"/>
    <property type="match status" value="1"/>
</dbReference>
<dbReference type="InterPro" id="IPR004089">
    <property type="entry name" value="MCPsignal_dom"/>
</dbReference>
<gene>
    <name evidence="9" type="ORF">HHL28_13380</name>
</gene>
<keyword evidence="6" id="KW-0472">Membrane</keyword>
<evidence type="ECO:0000256" key="5">
    <source>
        <dbReference type="SAM" id="MobiDB-lite"/>
    </source>
</evidence>
<evidence type="ECO:0000256" key="6">
    <source>
        <dbReference type="SAM" id="Phobius"/>
    </source>
</evidence>
<dbReference type="KEGG" id="acru:HHL28_13380"/>
<dbReference type="InterPro" id="IPR003660">
    <property type="entry name" value="HAMP_dom"/>
</dbReference>
<evidence type="ECO:0000259" key="7">
    <source>
        <dbReference type="PROSITE" id="PS50111"/>
    </source>
</evidence>
<dbReference type="Pfam" id="PF00672">
    <property type="entry name" value="HAMP"/>
    <property type="match status" value="1"/>
</dbReference>
<dbReference type="GO" id="GO:0006935">
    <property type="term" value="P:chemotaxis"/>
    <property type="evidence" value="ECO:0007669"/>
    <property type="project" value="InterPro"/>
</dbReference>
<dbReference type="PROSITE" id="PS50111">
    <property type="entry name" value="CHEMOTAXIS_TRANSDUC_2"/>
    <property type="match status" value="1"/>
</dbReference>
<organism evidence="9 10">
    <name type="scientific">Aerophototrophica crusticola</name>
    <dbReference type="NCBI Taxonomy" id="1709002"/>
    <lineage>
        <taxon>Bacteria</taxon>
        <taxon>Pseudomonadati</taxon>
        <taxon>Pseudomonadota</taxon>
        <taxon>Alphaproteobacteria</taxon>
        <taxon>Rhodospirillales</taxon>
        <taxon>Rhodospirillaceae</taxon>
        <taxon>Aerophototrophica</taxon>
    </lineage>
</organism>
<protein>
    <submittedName>
        <fullName evidence="9">HAMP domain-containing protein</fullName>
    </submittedName>
</protein>
<feature type="domain" description="Methyl-accepting transducer" evidence="7">
    <location>
        <begin position="306"/>
        <end position="542"/>
    </location>
</feature>
<dbReference type="PROSITE" id="PS50885">
    <property type="entry name" value="HAMP"/>
    <property type="match status" value="1"/>
</dbReference>
<dbReference type="PRINTS" id="PR00260">
    <property type="entry name" value="CHEMTRNSDUCR"/>
</dbReference>
<evidence type="ECO:0000256" key="2">
    <source>
        <dbReference type="ARBA" id="ARBA00029447"/>
    </source>
</evidence>
<dbReference type="Proteomes" id="UP000501891">
    <property type="component" value="Chromosome"/>
</dbReference>
<dbReference type="SMART" id="SM00283">
    <property type="entry name" value="MA"/>
    <property type="match status" value="1"/>
</dbReference>
<reference evidence="9" key="1">
    <citation type="submission" date="2020-04" db="EMBL/GenBank/DDBJ databases">
        <title>A desert anoxygenic phototrophic bacterium fixes CO2 using RubisCO under aerobic conditions.</title>
        <authorList>
            <person name="Tang K."/>
        </authorList>
    </citation>
    <scope>NUCLEOTIDE SEQUENCE [LARGE SCALE GENOMIC DNA]</scope>
    <source>
        <strain evidence="9">MIMtkB3</strain>
    </source>
</reference>
<dbReference type="AlphaFoldDB" id="A0A858R964"/>
<comment type="similarity">
    <text evidence="2">Belongs to the methyl-accepting chemotaxis (MCP) protein family.</text>
</comment>
<feature type="domain" description="HAMP" evidence="8">
    <location>
        <begin position="212"/>
        <end position="265"/>
    </location>
</feature>
<dbReference type="GO" id="GO:0007165">
    <property type="term" value="P:signal transduction"/>
    <property type="evidence" value="ECO:0007669"/>
    <property type="project" value="UniProtKB-KW"/>
</dbReference>
<keyword evidence="6" id="KW-0812">Transmembrane</keyword>
<dbReference type="GO" id="GO:0004888">
    <property type="term" value="F:transmembrane signaling receptor activity"/>
    <property type="evidence" value="ECO:0007669"/>
    <property type="project" value="InterPro"/>
</dbReference>
<evidence type="ECO:0000256" key="1">
    <source>
        <dbReference type="ARBA" id="ARBA00023224"/>
    </source>
</evidence>
<dbReference type="GO" id="GO:0016020">
    <property type="term" value="C:membrane"/>
    <property type="evidence" value="ECO:0007669"/>
    <property type="project" value="InterPro"/>
</dbReference>
<keyword evidence="1 3" id="KW-0807">Transducer</keyword>
<feature type="coiled-coil region" evidence="4">
    <location>
        <begin position="260"/>
        <end position="287"/>
    </location>
</feature>
<feature type="transmembrane region" description="Helical" evidence="6">
    <location>
        <begin position="13"/>
        <end position="32"/>
    </location>
</feature>
<dbReference type="Gene3D" id="1.10.287.950">
    <property type="entry name" value="Methyl-accepting chemotaxis protein"/>
    <property type="match status" value="1"/>
</dbReference>
<dbReference type="SUPFAM" id="SSF58104">
    <property type="entry name" value="Methyl-accepting chemotaxis protein (MCP) signaling domain"/>
    <property type="match status" value="1"/>
</dbReference>
<feature type="transmembrane region" description="Helical" evidence="6">
    <location>
        <begin position="190"/>
        <end position="209"/>
    </location>
</feature>
<dbReference type="SMART" id="SM00304">
    <property type="entry name" value="HAMP"/>
    <property type="match status" value="1"/>
</dbReference>
<evidence type="ECO:0000313" key="9">
    <source>
        <dbReference type="EMBL" id="QJE73954.1"/>
    </source>
</evidence>
<accession>A0A858R964</accession>
<dbReference type="Pfam" id="PF00015">
    <property type="entry name" value="MCPsignal"/>
    <property type="match status" value="1"/>
</dbReference>